<dbReference type="AlphaFoldDB" id="A0A5P1EDX5"/>
<keyword evidence="2" id="KW-1185">Reference proteome</keyword>
<reference evidence="2" key="1">
    <citation type="journal article" date="2017" name="Nat. Commun.">
        <title>The asparagus genome sheds light on the origin and evolution of a young Y chromosome.</title>
        <authorList>
            <person name="Harkess A."/>
            <person name="Zhou J."/>
            <person name="Xu C."/>
            <person name="Bowers J.E."/>
            <person name="Van der Hulst R."/>
            <person name="Ayyampalayam S."/>
            <person name="Mercati F."/>
            <person name="Riccardi P."/>
            <person name="McKain M.R."/>
            <person name="Kakrana A."/>
            <person name="Tang H."/>
            <person name="Ray J."/>
            <person name="Groenendijk J."/>
            <person name="Arikit S."/>
            <person name="Mathioni S.M."/>
            <person name="Nakano M."/>
            <person name="Shan H."/>
            <person name="Telgmann-Rauber A."/>
            <person name="Kanno A."/>
            <person name="Yue Z."/>
            <person name="Chen H."/>
            <person name="Li W."/>
            <person name="Chen Y."/>
            <person name="Xu X."/>
            <person name="Zhang Y."/>
            <person name="Luo S."/>
            <person name="Chen H."/>
            <person name="Gao J."/>
            <person name="Mao Z."/>
            <person name="Pires J.C."/>
            <person name="Luo M."/>
            <person name="Kudrna D."/>
            <person name="Wing R.A."/>
            <person name="Meyers B.C."/>
            <person name="Yi K."/>
            <person name="Kong H."/>
            <person name="Lavrijsen P."/>
            <person name="Sunseri F."/>
            <person name="Falavigna A."/>
            <person name="Ye Y."/>
            <person name="Leebens-Mack J.H."/>
            <person name="Chen G."/>
        </authorList>
    </citation>
    <scope>NUCLEOTIDE SEQUENCE [LARGE SCALE GENOMIC DNA]</scope>
    <source>
        <strain evidence="2">cv. DH0086</strain>
    </source>
</reference>
<dbReference type="EMBL" id="CM007387">
    <property type="protein sequence ID" value="ONK64096.1"/>
    <property type="molecule type" value="Genomic_DNA"/>
</dbReference>
<dbReference type="Proteomes" id="UP000243459">
    <property type="component" value="Chromosome 7"/>
</dbReference>
<proteinExistence type="predicted"/>
<name>A0A5P1EDX5_ASPOF</name>
<sequence>MQKGVKEEYDKRRKDGVVLEELRSTASAVRRLRGALRGGVRGGEVRALVGELSRSSEELERGVGALEEGVDGLYRGLVDVRMRLLREWKYDMASFRSFELK</sequence>
<evidence type="ECO:0000313" key="2">
    <source>
        <dbReference type="Proteomes" id="UP000243459"/>
    </source>
</evidence>
<dbReference type="Gramene" id="ONK64096">
    <property type="protein sequence ID" value="ONK64096"/>
    <property type="gene ID" value="A4U43_C07F22040"/>
</dbReference>
<evidence type="ECO:0000313" key="1">
    <source>
        <dbReference type="EMBL" id="ONK64096.1"/>
    </source>
</evidence>
<accession>A0A5P1EDX5</accession>
<organism evidence="1 2">
    <name type="scientific">Asparagus officinalis</name>
    <name type="common">Garden asparagus</name>
    <dbReference type="NCBI Taxonomy" id="4686"/>
    <lineage>
        <taxon>Eukaryota</taxon>
        <taxon>Viridiplantae</taxon>
        <taxon>Streptophyta</taxon>
        <taxon>Embryophyta</taxon>
        <taxon>Tracheophyta</taxon>
        <taxon>Spermatophyta</taxon>
        <taxon>Magnoliopsida</taxon>
        <taxon>Liliopsida</taxon>
        <taxon>Asparagales</taxon>
        <taxon>Asparagaceae</taxon>
        <taxon>Asparagoideae</taxon>
        <taxon>Asparagus</taxon>
    </lineage>
</organism>
<gene>
    <name evidence="1" type="ORF">A4U43_C07F22040</name>
</gene>
<protein>
    <submittedName>
        <fullName evidence="1">Uncharacterized protein</fullName>
    </submittedName>
</protein>